<proteinExistence type="predicted"/>
<evidence type="ECO:0000313" key="1">
    <source>
        <dbReference type="EMBL" id="KAH9521368.1"/>
    </source>
</evidence>
<reference evidence="1" key="1">
    <citation type="submission" date="2013-05" db="EMBL/GenBank/DDBJ databases">
        <authorList>
            <person name="Yim A.K.Y."/>
            <person name="Chan T.F."/>
            <person name="Ji K.M."/>
            <person name="Liu X.Y."/>
            <person name="Zhou J.W."/>
            <person name="Li R.Q."/>
            <person name="Yang K.Y."/>
            <person name="Li J."/>
            <person name="Li M."/>
            <person name="Law P.T.W."/>
            <person name="Wu Y.L."/>
            <person name="Cai Z.L."/>
            <person name="Qin H."/>
            <person name="Bao Y."/>
            <person name="Leung R.K.K."/>
            <person name="Ng P.K.S."/>
            <person name="Zou J."/>
            <person name="Zhong X.J."/>
            <person name="Ran P.X."/>
            <person name="Zhong N.S."/>
            <person name="Liu Z.G."/>
            <person name="Tsui S.K.W."/>
        </authorList>
    </citation>
    <scope>NUCLEOTIDE SEQUENCE</scope>
    <source>
        <strain evidence="1">Derf</strain>
        <tissue evidence="1">Whole organism</tissue>
    </source>
</reference>
<dbReference type="Proteomes" id="UP000790347">
    <property type="component" value="Unassembled WGS sequence"/>
</dbReference>
<accession>A0A922I523</accession>
<keyword evidence="2" id="KW-1185">Reference proteome</keyword>
<organism evidence="1 2">
    <name type="scientific">Dermatophagoides farinae</name>
    <name type="common">American house dust mite</name>
    <dbReference type="NCBI Taxonomy" id="6954"/>
    <lineage>
        <taxon>Eukaryota</taxon>
        <taxon>Metazoa</taxon>
        <taxon>Ecdysozoa</taxon>
        <taxon>Arthropoda</taxon>
        <taxon>Chelicerata</taxon>
        <taxon>Arachnida</taxon>
        <taxon>Acari</taxon>
        <taxon>Acariformes</taxon>
        <taxon>Sarcoptiformes</taxon>
        <taxon>Astigmata</taxon>
        <taxon>Psoroptidia</taxon>
        <taxon>Analgoidea</taxon>
        <taxon>Pyroglyphidae</taxon>
        <taxon>Dermatophagoidinae</taxon>
        <taxon>Dermatophagoides</taxon>
    </lineage>
</organism>
<gene>
    <name evidence="1" type="ORF">DERF_005032</name>
</gene>
<protein>
    <submittedName>
        <fullName evidence="1">Uncharacterized protein</fullName>
    </submittedName>
</protein>
<evidence type="ECO:0000313" key="2">
    <source>
        <dbReference type="Proteomes" id="UP000790347"/>
    </source>
</evidence>
<dbReference type="AlphaFoldDB" id="A0A922I523"/>
<dbReference type="EMBL" id="ASGP02000002">
    <property type="protein sequence ID" value="KAH9521368.1"/>
    <property type="molecule type" value="Genomic_DNA"/>
</dbReference>
<sequence>MILISKLRNIYIEAADLSRPVRNHHLFQKVSWWTPNLEAQKDIFIIVKIFIIVVTLESVKMNIKLSGIITQEVFA</sequence>
<reference evidence="1" key="2">
    <citation type="journal article" date="2022" name="Res Sq">
        <title>Comparative Genomics Reveals Insights into the Divergent Evolution of Astigmatic Mites and Household Pest Adaptations.</title>
        <authorList>
            <person name="Xiong Q."/>
            <person name="Wan A.T.-Y."/>
            <person name="Liu X.-Y."/>
            <person name="Fung C.S.-H."/>
            <person name="Xiao X."/>
            <person name="Malainual N."/>
            <person name="Hou J."/>
            <person name="Wang L."/>
            <person name="Wang M."/>
            <person name="Yang K."/>
            <person name="Cui Y."/>
            <person name="Leung E."/>
            <person name="Nong W."/>
            <person name="Shin S.-K."/>
            <person name="Au S."/>
            <person name="Jeong K.Y."/>
            <person name="Chew F.T."/>
            <person name="Hui J."/>
            <person name="Leung T.F."/>
            <person name="Tungtrongchitr A."/>
            <person name="Zhong N."/>
            <person name="Liu Z."/>
            <person name="Tsui S."/>
        </authorList>
    </citation>
    <scope>NUCLEOTIDE SEQUENCE</scope>
    <source>
        <strain evidence="1">Derf</strain>
        <tissue evidence="1">Whole organism</tissue>
    </source>
</reference>
<name>A0A922I523_DERFA</name>
<comment type="caution">
    <text evidence="1">The sequence shown here is derived from an EMBL/GenBank/DDBJ whole genome shotgun (WGS) entry which is preliminary data.</text>
</comment>